<evidence type="ECO:0000313" key="2">
    <source>
        <dbReference type="EMBL" id="KAK7114124.1"/>
    </source>
</evidence>
<sequence>MGYCSRHCVTASLSKALAGVLCGGLCVQHYRQQYACADTRKTEDDCYQIKSFKVLLLKRLKFRFGFSRRPETETLGSMSLRNDSSI</sequence>
<accession>A0AAN9GMV3</accession>
<keyword evidence="3" id="KW-1185">Reference proteome</keyword>
<evidence type="ECO:0008006" key="4">
    <source>
        <dbReference type="Google" id="ProtNLM"/>
    </source>
</evidence>
<feature type="signal peptide" evidence="1">
    <location>
        <begin position="1"/>
        <end position="22"/>
    </location>
</feature>
<dbReference type="AlphaFoldDB" id="A0AAN9GMV3"/>
<evidence type="ECO:0000313" key="3">
    <source>
        <dbReference type="Proteomes" id="UP001374579"/>
    </source>
</evidence>
<organism evidence="2 3">
    <name type="scientific">Littorina saxatilis</name>
    <dbReference type="NCBI Taxonomy" id="31220"/>
    <lineage>
        <taxon>Eukaryota</taxon>
        <taxon>Metazoa</taxon>
        <taxon>Spiralia</taxon>
        <taxon>Lophotrochozoa</taxon>
        <taxon>Mollusca</taxon>
        <taxon>Gastropoda</taxon>
        <taxon>Caenogastropoda</taxon>
        <taxon>Littorinimorpha</taxon>
        <taxon>Littorinoidea</taxon>
        <taxon>Littorinidae</taxon>
        <taxon>Littorina</taxon>
    </lineage>
</organism>
<reference evidence="2 3" key="1">
    <citation type="submission" date="2024-02" db="EMBL/GenBank/DDBJ databases">
        <title>Chromosome-scale genome assembly of the rough periwinkle Littorina saxatilis.</title>
        <authorList>
            <person name="De Jode A."/>
            <person name="Faria R."/>
            <person name="Formenti G."/>
            <person name="Sims Y."/>
            <person name="Smith T.P."/>
            <person name="Tracey A."/>
            <person name="Wood J.M.D."/>
            <person name="Zagrodzka Z.B."/>
            <person name="Johannesson K."/>
            <person name="Butlin R.K."/>
            <person name="Leder E.H."/>
        </authorList>
    </citation>
    <scope>NUCLEOTIDE SEQUENCE [LARGE SCALE GENOMIC DNA]</scope>
    <source>
        <strain evidence="2">Snail1</strain>
        <tissue evidence="2">Muscle</tissue>
    </source>
</reference>
<dbReference type="EMBL" id="JBAMIC010000001">
    <property type="protein sequence ID" value="KAK7114124.1"/>
    <property type="molecule type" value="Genomic_DNA"/>
</dbReference>
<feature type="chain" id="PRO_5043048473" description="Secreted protein" evidence="1">
    <location>
        <begin position="23"/>
        <end position="86"/>
    </location>
</feature>
<proteinExistence type="predicted"/>
<keyword evidence="1" id="KW-0732">Signal</keyword>
<protein>
    <recommendedName>
        <fullName evidence="4">Secreted protein</fullName>
    </recommendedName>
</protein>
<gene>
    <name evidence="2" type="ORF">V1264_000240</name>
</gene>
<dbReference type="Proteomes" id="UP001374579">
    <property type="component" value="Unassembled WGS sequence"/>
</dbReference>
<name>A0AAN9GMV3_9CAEN</name>
<comment type="caution">
    <text evidence="2">The sequence shown here is derived from an EMBL/GenBank/DDBJ whole genome shotgun (WGS) entry which is preliminary data.</text>
</comment>
<evidence type="ECO:0000256" key="1">
    <source>
        <dbReference type="SAM" id="SignalP"/>
    </source>
</evidence>